<keyword evidence="1" id="KW-0812">Transmembrane</keyword>
<reference evidence="2 3" key="1">
    <citation type="journal article" date="2020" name="Int. J. Syst. Evol. Microbiol.">
        <title>Novel acetic acid bacteria from cider fermentations: Acetobacter conturbans sp. nov. and Acetobacter fallax sp. nov.</title>
        <authorList>
            <person name="Sombolestani A.S."/>
            <person name="Cleenwerck I."/>
            <person name="Cnockaert M."/>
            <person name="Borremans W."/>
            <person name="Wieme A.D."/>
            <person name="De Vuyst L."/>
            <person name="Vandamme P."/>
        </authorList>
    </citation>
    <scope>NUCLEOTIDE SEQUENCE [LARGE SCALE GENOMIC DNA]</scope>
    <source>
        <strain evidence="2 3">LMG 1637</strain>
    </source>
</reference>
<evidence type="ECO:0000313" key="3">
    <source>
        <dbReference type="Proteomes" id="UP000615326"/>
    </source>
</evidence>
<protein>
    <submittedName>
        <fullName evidence="2">Uncharacterized protein</fullName>
    </submittedName>
</protein>
<evidence type="ECO:0000313" key="2">
    <source>
        <dbReference type="EMBL" id="NHO33847.1"/>
    </source>
</evidence>
<accession>A0ABX0KBM6</accession>
<gene>
    <name evidence="2" type="ORF">GOB84_15065</name>
</gene>
<evidence type="ECO:0000256" key="1">
    <source>
        <dbReference type="SAM" id="Phobius"/>
    </source>
</evidence>
<name>A0ABX0KBM6_9PROT</name>
<comment type="caution">
    <text evidence="2">The sequence shown here is derived from an EMBL/GenBank/DDBJ whole genome shotgun (WGS) entry which is preliminary data.</text>
</comment>
<organism evidence="2 3">
    <name type="scientific">Acetobacter fallax</name>
    <dbReference type="NCBI Taxonomy" id="1737473"/>
    <lineage>
        <taxon>Bacteria</taxon>
        <taxon>Pseudomonadati</taxon>
        <taxon>Pseudomonadota</taxon>
        <taxon>Alphaproteobacteria</taxon>
        <taxon>Acetobacterales</taxon>
        <taxon>Acetobacteraceae</taxon>
        <taxon>Acetobacter</taxon>
    </lineage>
</organism>
<dbReference type="RefSeq" id="WP_173578314.1">
    <property type="nucleotide sequence ID" value="NZ_WOSW01000041.1"/>
</dbReference>
<keyword evidence="3" id="KW-1185">Reference proteome</keyword>
<feature type="transmembrane region" description="Helical" evidence="1">
    <location>
        <begin position="27"/>
        <end position="44"/>
    </location>
</feature>
<proteinExistence type="predicted"/>
<dbReference type="EMBL" id="WOSW01000041">
    <property type="protein sequence ID" value="NHO33847.1"/>
    <property type="molecule type" value="Genomic_DNA"/>
</dbReference>
<keyword evidence="1" id="KW-1133">Transmembrane helix</keyword>
<dbReference type="Proteomes" id="UP000615326">
    <property type="component" value="Unassembled WGS sequence"/>
</dbReference>
<keyword evidence="1" id="KW-0472">Membrane</keyword>
<sequence length="53" mass="5436">MAVIAISLGFFSIAGLASEYGLVSALLSVASLLLLMPVLIAAQSNTSRRALSQ</sequence>